<dbReference type="Proteomes" id="UP000215635">
    <property type="component" value="Unassembled WGS sequence"/>
</dbReference>
<name>A0AAP4N991_9LACT</name>
<dbReference type="EMBL" id="NCWV01000007">
    <property type="protein sequence ID" value="PAK88989.1"/>
    <property type="molecule type" value="Genomic_DNA"/>
</dbReference>
<sequence length="288" mass="32370">MKDYIYVDTDLATSYFAQINRGMISKLLSNETTSDTGTNNGGTEKTGEVAGNLAFASGKYTSKEVDTFSQAFMKSSSEVVENVLHDYLIDMLIDSIETKNDGNYNEGDFIVHTSKIKVFDFGSMKEGISKKTLEGIYSIIPEMKEIRTKISELRRNKSKQQSDVILLKQLEKQVDLSMFDDIGKFIQTLDKFFPDMIIMKIGETISLCSNANLRFPPATLNPINSSTRKVTIFGQVISKVIKDSRELPSDPMEILSKANTVLPEIFLNAINIKKDGEYNVRPIAIYFE</sequence>
<accession>A0AAP4N991</accession>
<dbReference type="AlphaFoldDB" id="A0AAP4N991"/>
<comment type="caution">
    <text evidence="1">The sequence shown here is derived from an EMBL/GenBank/DDBJ whole genome shotgun (WGS) entry which is preliminary data.</text>
</comment>
<gene>
    <name evidence="1" type="ORF">B8W88_07005</name>
</gene>
<dbReference type="RefSeq" id="WP_023163965.1">
    <property type="nucleotide sequence ID" value="NZ_CP084189.1"/>
</dbReference>
<organism evidence="1 2">
    <name type="scientific">Lactococcus lactis</name>
    <dbReference type="NCBI Taxonomy" id="1358"/>
    <lineage>
        <taxon>Bacteria</taxon>
        <taxon>Bacillati</taxon>
        <taxon>Bacillota</taxon>
        <taxon>Bacilli</taxon>
        <taxon>Lactobacillales</taxon>
        <taxon>Streptococcaceae</taxon>
        <taxon>Lactococcus</taxon>
    </lineage>
</organism>
<dbReference type="InterPro" id="IPR045633">
    <property type="entry name" value="DUF6414"/>
</dbReference>
<dbReference type="Pfam" id="PF19952">
    <property type="entry name" value="DUF6414"/>
    <property type="match status" value="1"/>
</dbReference>
<proteinExistence type="predicted"/>
<protein>
    <submittedName>
        <fullName evidence="1">Uncharacterized protein</fullName>
    </submittedName>
</protein>
<reference evidence="1 2" key="1">
    <citation type="submission" date="2017-04" db="EMBL/GenBank/DDBJ databases">
        <title>Kefir bacterial isolates.</title>
        <authorList>
            <person name="Kim Y."/>
            <person name="Blasche S."/>
            <person name="Patil K.R."/>
        </authorList>
    </citation>
    <scope>NUCLEOTIDE SEQUENCE [LARGE SCALE GENOMIC DNA]</scope>
    <source>
        <strain evidence="1 2">OG2</strain>
    </source>
</reference>
<evidence type="ECO:0000313" key="2">
    <source>
        <dbReference type="Proteomes" id="UP000215635"/>
    </source>
</evidence>
<evidence type="ECO:0000313" key="1">
    <source>
        <dbReference type="EMBL" id="PAK88989.1"/>
    </source>
</evidence>